<reference evidence="2" key="1">
    <citation type="submission" date="2020-02" db="EMBL/GenBank/DDBJ databases">
        <authorList>
            <person name="Meier V. D."/>
        </authorList>
    </citation>
    <scope>NUCLEOTIDE SEQUENCE</scope>
    <source>
        <strain evidence="2">AVDCRST_MAG79</strain>
    </source>
</reference>
<feature type="compositionally biased region" description="Basic residues" evidence="1">
    <location>
        <begin position="44"/>
        <end position="57"/>
    </location>
</feature>
<sequence length="119" mass="12960">ERIRRRSASARRAAAGAVRPGVSRGAEHAPARCQRRAAATGRPARSRRLGRHPRRRPAAALGRRERDGGRGARAAPRAERRRAPGPYGRSARGPALVPRGPRPGPRAARRGRRGRPTRL</sequence>
<dbReference type="AlphaFoldDB" id="A0A6J4UGT5"/>
<feature type="non-terminal residue" evidence="2">
    <location>
        <position position="119"/>
    </location>
</feature>
<accession>A0A6J4UGT5</accession>
<feature type="compositionally biased region" description="Basic residues" evidence="1">
    <location>
        <begin position="107"/>
        <end position="119"/>
    </location>
</feature>
<evidence type="ECO:0000313" key="2">
    <source>
        <dbReference type="EMBL" id="CAA9549259.1"/>
    </source>
</evidence>
<protein>
    <submittedName>
        <fullName evidence="2">Uncharacterized protein</fullName>
    </submittedName>
</protein>
<feature type="compositionally biased region" description="Basic and acidic residues" evidence="1">
    <location>
        <begin position="62"/>
        <end position="82"/>
    </location>
</feature>
<evidence type="ECO:0000256" key="1">
    <source>
        <dbReference type="SAM" id="MobiDB-lite"/>
    </source>
</evidence>
<gene>
    <name evidence="2" type="ORF">AVDCRST_MAG79-2561</name>
</gene>
<name>A0A6J4UGT5_9ACTN</name>
<dbReference type="EMBL" id="CADCWC010000391">
    <property type="protein sequence ID" value="CAA9549259.1"/>
    <property type="molecule type" value="Genomic_DNA"/>
</dbReference>
<feature type="region of interest" description="Disordered" evidence="1">
    <location>
        <begin position="1"/>
        <end position="119"/>
    </location>
</feature>
<proteinExistence type="predicted"/>
<organism evidence="2">
    <name type="scientific">uncultured Thermoleophilia bacterium</name>
    <dbReference type="NCBI Taxonomy" id="1497501"/>
    <lineage>
        <taxon>Bacteria</taxon>
        <taxon>Bacillati</taxon>
        <taxon>Actinomycetota</taxon>
        <taxon>Thermoleophilia</taxon>
        <taxon>environmental samples</taxon>
    </lineage>
</organism>
<feature type="compositionally biased region" description="Low complexity" evidence="1">
    <location>
        <begin position="10"/>
        <end position="24"/>
    </location>
</feature>
<feature type="compositionally biased region" description="Low complexity" evidence="1">
    <location>
        <begin position="84"/>
        <end position="99"/>
    </location>
</feature>
<feature type="non-terminal residue" evidence="2">
    <location>
        <position position="1"/>
    </location>
</feature>